<dbReference type="Gene3D" id="3.40.50.150">
    <property type="entry name" value="Vaccinia Virus protein VP39"/>
    <property type="match status" value="1"/>
</dbReference>
<evidence type="ECO:0000256" key="1">
    <source>
        <dbReference type="ARBA" id="ARBA00022679"/>
    </source>
</evidence>
<dbReference type="Gene3D" id="6.10.140.280">
    <property type="match status" value="1"/>
</dbReference>
<keyword evidence="1 3" id="KW-0808">Transferase</keyword>
<dbReference type="PANTHER" id="PTHR43861">
    <property type="entry name" value="TRANS-ACONITATE 2-METHYLTRANSFERASE-RELATED"/>
    <property type="match status" value="1"/>
</dbReference>
<feature type="domain" description="Methyltransferase" evidence="2">
    <location>
        <begin position="48"/>
        <end position="147"/>
    </location>
</feature>
<dbReference type="GO" id="GO:0032259">
    <property type="term" value="P:methylation"/>
    <property type="evidence" value="ECO:0007669"/>
    <property type="project" value="UniProtKB-KW"/>
</dbReference>
<dbReference type="RefSeq" id="WP_074894474.1">
    <property type="nucleotide sequence ID" value="NZ_CP031252.1"/>
</dbReference>
<dbReference type="GO" id="GO:0030798">
    <property type="term" value="F:trans-aconitate 2-methyltransferase activity"/>
    <property type="evidence" value="ECO:0007669"/>
    <property type="project" value="UniProtKB-EC"/>
</dbReference>
<protein>
    <submittedName>
        <fullName evidence="3">Trans-aconitate 2-methyltransferase</fullName>
        <ecNumber evidence="3">2.1.1.144</ecNumber>
    </submittedName>
</protein>
<dbReference type="EMBL" id="UGQW01000002">
    <property type="protein sequence ID" value="STZ66900.1"/>
    <property type="molecule type" value="Genomic_DNA"/>
</dbReference>
<dbReference type="CDD" id="cd02440">
    <property type="entry name" value="AdoMet_MTases"/>
    <property type="match status" value="1"/>
</dbReference>
<name>A0A378TXI8_NEIEL</name>
<gene>
    <name evidence="3" type="primary">tam</name>
    <name evidence="3" type="ORF">NCTC10660_00366</name>
</gene>
<reference evidence="3 4" key="1">
    <citation type="submission" date="2018-06" db="EMBL/GenBank/DDBJ databases">
        <authorList>
            <consortium name="Pathogen Informatics"/>
            <person name="Doyle S."/>
        </authorList>
    </citation>
    <scope>NUCLEOTIDE SEQUENCE [LARGE SCALE GENOMIC DNA]</scope>
    <source>
        <strain evidence="3 4">NCTC10660</strain>
    </source>
</reference>
<dbReference type="GeneID" id="93351379"/>
<evidence type="ECO:0000313" key="4">
    <source>
        <dbReference type="Proteomes" id="UP000254927"/>
    </source>
</evidence>
<dbReference type="InterPro" id="IPR029063">
    <property type="entry name" value="SAM-dependent_MTases_sf"/>
</dbReference>
<evidence type="ECO:0000313" key="3">
    <source>
        <dbReference type="EMBL" id="STZ66900.1"/>
    </source>
</evidence>
<sequence length="236" mass="26497">MDTQSIQNQFNAVSAQYDGQRRALIPCFDLFYQTAADLAAGVPNVRRVLDLGAGTGLMSAFIHARCPDAEYTLVDISMQMLAQARQRFQGLPNFRYMAQDLARLDEAAGLSEGDFDLIVSGLAIHHLENGQKQSLFHQVARLLVPNGRFINADQVLGETAAAERIYTEAWRQHVMHNIALTEAEKNAAFERIKLDRMATLSDQFQWLREAGLQADLYFQHYNFVVFAAVKPSECGR</sequence>
<organism evidence="3 4">
    <name type="scientific">Neisseria elongata</name>
    <dbReference type="NCBI Taxonomy" id="495"/>
    <lineage>
        <taxon>Bacteria</taxon>
        <taxon>Pseudomonadati</taxon>
        <taxon>Pseudomonadota</taxon>
        <taxon>Betaproteobacteria</taxon>
        <taxon>Neisseriales</taxon>
        <taxon>Neisseriaceae</taxon>
        <taxon>Neisseria</taxon>
    </lineage>
</organism>
<dbReference type="Pfam" id="PF13649">
    <property type="entry name" value="Methyltransf_25"/>
    <property type="match status" value="1"/>
</dbReference>
<dbReference type="EC" id="2.1.1.144" evidence="3"/>
<dbReference type="Proteomes" id="UP000254927">
    <property type="component" value="Unassembled WGS sequence"/>
</dbReference>
<accession>A0A378TXI8</accession>
<dbReference type="AlphaFoldDB" id="A0A378TXI8"/>
<evidence type="ECO:0000259" key="2">
    <source>
        <dbReference type="Pfam" id="PF13649"/>
    </source>
</evidence>
<proteinExistence type="predicted"/>
<dbReference type="InterPro" id="IPR041698">
    <property type="entry name" value="Methyltransf_25"/>
</dbReference>
<keyword evidence="3" id="KW-0489">Methyltransferase</keyword>
<dbReference type="SUPFAM" id="SSF53335">
    <property type="entry name" value="S-adenosyl-L-methionine-dependent methyltransferases"/>
    <property type="match status" value="1"/>
</dbReference>